<evidence type="ECO:0000256" key="1">
    <source>
        <dbReference type="ARBA" id="ARBA00004141"/>
    </source>
</evidence>
<dbReference type="InterPro" id="IPR030184">
    <property type="entry name" value="WAT1-related"/>
</dbReference>
<dbReference type="PANTHER" id="PTHR31218">
    <property type="entry name" value="WAT1-RELATED PROTEIN"/>
    <property type="match status" value="1"/>
</dbReference>
<feature type="transmembrane region" description="Helical" evidence="6">
    <location>
        <begin position="43"/>
        <end position="64"/>
    </location>
</feature>
<reference evidence="8 9" key="1">
    <citation type="journal article" date="2020" name="Nat. Food">
        <title>A phased Vanilla planifolia genome enables genetic improvement of flavour and production.</title>
        <authorList>
            <person name="Hasing T."/>
            <person name="Tang H."/>
            <person name="Brym M."/>
            <person name="Khazi F."/>
            <person name="Huang T."/>
            <person name="Chambers A.H."/>
        </authorList>
    </citation>
    <scope>NUCLEOTIDE SEQUENCE [LARGE SCALE GENOMIC DNA]</scope>
    <source>
        <tissue evidence="8">Leaf</tissue>
    </source>
</reference>
<dbReference type="GO" id="GO:0022857">
    <property type="term" value="F:transmembrane transporter activity"/>
    <property type="evidence" value="ECO:0007669"/>
    <property type="project" value="InterPro"/>
</dbReference>
<dbReference type="Proteomes" id="UP000639772">
    <property type="component" value="Chromosome 1"/>
</dbReference>
<evidence type="ECO:0000256" key="5">
    <source>
        <dbReference type="ARBA" id="ARBA00023136"/>
    </source>
</evidence>
<feature type="transmembrane region" description="Helical" evidence="6">
    <location>
        <begin position="482"/>
        <end position="500"/>
    </location>
</feature>
<feature type="transmembrane region" description="Helical" evidence="6">
    <location>
        <begin position="138"/>
        <end position="159"/>
    </location>
</feature>
<evidence type="ECO:0000256" key="6">
    <source>
        <dbReference type="SAM" id="Phobius"/>
    </source>
</evidence>
<feature type="transmembrane region" description="Helical" evidence="6">
    <location>
        <begin position="310"/>
        <end position="330"/>
    </location>
</feature>
<keyword evidence="4 6" id="KW-1133">Transmembrane helix</keyword>
<evidence type="ECO:0000259" key="7">
    <source>
        <dbReference type="Pfam" id="PF00892"/>
    </source>
</evidence>
<feature type="domain" description="EamA" evidence="7">
    <location>
        <begin position="361"/>
        <end position="499"/>
    </location>
</feature>
<dbReference type="GO" id="GO:0016020">
    <property type="term" value="C:membrane"/>
    <property type="evidence" value="ECO:0007669"/>
    <property type="project" value="UniProtKB-SubCell"/>
</dbReference>
<feature type="transmembrane region" description="Helical" evidence="6">
    <location>
        <begin position="84"/>
        <end position="107"/>
    </location>
</feature>
<feature type="domain" description="EamA" evidence="7">
    <location>
        <begin position="190"/>
        <end position="328"/>
    </location>
</feature>
<sequence length="525" mass="56781">MAGDNGASADDILPVAVMVVNQLILAGNSIFIKLAMNDGMDPLVLVAYRGLFASAFIAPFAFFFERMLFSQLLYVFCIKMTSATISVAMINLTPAITFLLAVLLRYALQTLLEFREGIIGAAVANIFVTYSIKKKGPLFVAVFSPLMLVFAAVLASFLLPEKLHLGSQERIEEMAGDNGVSADDILPVAVMVVTELVLAGNSIFIKLAMNDGMDLLVLVAYRGLFASAFIAPFAFFFERRTRPSMTKPVLIYSFCSAVIGMLFVQILYVFCIKMTSATLSVAMLNLTPAITFLLAVLLRLEKLGIQKASAQFKVIGTITAVGGAMLLTFYKGVVIKLWPYEKNILKTRNPMLDEENGNYVLGAALGIVAAFCNAVWLISQAKITSIYPCPSSVAALVTSIGAIQLTIIATFIHRNISAWSLGLNIRLLSCACTGIIGAGVTNIFFAYSIKKKGPLFVAVFSPLMLVFAAVLASFLLPEKLHLGSAIGSVFIITGLYLVLWGKRKEAATVDELPTTNTDKQAVDER</sequence>
<feature type="transmembrane region" description="Helical" evidence="6">
    <location>
        <begin position="454"/>
        <end position="476"/>
    </location>
</feature>
<dbReference type="OrthoDB" id="1728340at2759"/>
<evidence type="ECO:0000256" key="4">
    <source>
        <dbReference type="ARBA" id="ARBA00022989"/>
    </source>
</evidence>
<comment type="caution">
    <text evidence="8">The sequence shown here is derived from an EMBL/GenBank/DDBJ whole genome shotgun (WGS) entry which is preliminary data.</text>
</comment>
<feature type="transmembrane region" description="Helical" evidence="6">
    <location>
        <begin position="276"/>
        <end position="298"/>
    </location>
</feature>
<feature type="transmembrane region" description="Helical" evidence="6">
    <location>
        <begin position="425"/>
        <end position="447"/>
    </location>
</feature>
<feature type="transmembrane region" description="Helical" evidence="6">
    <location>
        <begin position="12"/>
        <end position="31"/>
    </location>
</feature>
<dbReference type="Pfam" id="PF00892">
    <property type="entry name" value="EamA"/>
    <property type="match status" value="2"/>
</dbReference>
<dbReference type="EMBL" id="JADCNM010000001">
    <property type="protein sequence ID" value="KAG0503913.1"/>
    <property type="molecule type" value="Genomic_DNA"/>
</dbReference>
<name>A0A835SHR6_VANPL</name>
<feature type="transmembrane region" description="Helical" evidence="6">
    <location>
        <begin position="249"/>
        <end position="270"/>
    </location>
</feature>
<organism evidence="8 9">
    <name type="scientific">Vanilla planifolia</name>
    <name type="common">Vanilla</name>
    <dbReference type="NCBI Taxonomy" id="51239"/>
    <lineage>
        <taxon>Eukaryota</taxon>
        <taxon>Viridiplantae</taxon>
        <taxon>Streptophyta</taxon>
        <taxon>Embryophyta</taxon>
        <taxon>Tracheophyta</taxon>
        <taxon>Spermatophyta</taxon>
        <taxon>Magnoliopsida</taxon>
        <taxon>Liliopsida</taxon>
        <taxon>Asparagales</taxon>
        <taxon>Orchidaceae</taxon>
        <taxon>Vanilloideae</taxon>
        <taxon>Vanilleae</taxon>
        <taxon>Vanilla</taxon>
    </lineage>
</organism>
<dbReference type="AlphaFoldDB" id="A0A835SHR6"/>
<feature type="transmembrane region" description="Helical" evidence="6">
    <location>
        <begin position="391"/>
        <end position="413"/>
    </location>
</feature>
<dbReference type="InterPro" id="IPR000620">
    <property type="entry name" value="EamA_dom"/>
</dbReference>
<keyword evidence="3 6" id="KW-0812">Transmembrane</keyword>
<protein>
    <recommendedName>
        <fullName evidence="7">EamA domain-containing protein</fullName>
    </recommendedName>
</protein>
<dbReference type="SUPFAM" id="SSF103481">
    <property type="entry name" value="Multidrug resistance efflux transporter EmrE"/>
    <property type="match status" value="2"/>
</dbReference>
<accession>A0A835SHR6</accession>
<comment type="similarity">
    <text evidence="2">Belongs to the drug/metabolite transporter (DMT) superfamily. Plant drug/metabolite exporter (P-DME) (TC 2.A.7.4) family.</text>
</comment>
<dbReference type="InterPro" id="IPR037185">
    <property type="entry name" value="EmrE-like"/>
</dbReference>
<evidence type="ECO:0000313" key="8">
    <source>
        <dbReference type="EMBL" id="KAG0503913.1"/>
    </source>
</evidence>
<gene>
    <name evidence="8" type="ORF">HPP92_003985</name>
</gene>
<feature type="transmembrane region" description="Helical" evidence="6">
    <location>
        <begin position="215"/>
        <end position="237"/>
    </location>
</feature>
<evidence type="ECO:0000256" key="3">
    <source>
        <dbReference type="ARBA" id="ARBA00022692"/>
    </source>
</evidence>
<feature type="transmembrane region" description="Helical" evidence="6">
    <location>
        <begin position="359"/>
        <end position="379"/>
    </location>
</feature>
<proteinExistence type="inferred from homology"/>
<comment type="subcellular location">
    <subcellularLocation>
        <location evidence="1">Membrane</location>
        <topology evidence="1">Multi-pass membrane protein</topology>
    </subcellularLocation>
</comment>
<keyword evidence="5 6" id="KW-0472">Membrane</keyword>
<evidence type="ECO:0000313" key="9">
    <source>
        <dbReference type="Proteomes" id="UP000639772"/>
    </source>
</evidence>
<evidence type="ECO:0000256" key="2">
    <source>
        <dbReference type="ARBA" id="ARBA00007635"/>
    </source>
</evidence>